<name>A0A699GX39_TANCI</name>
<feature type="non-terminal residue" evidence="1">
    <location>
        <position position="1"/>
    </location>
</feature>
<keyword evidence="1" id="KW-0238">DNA-binding</keyword>
<dbReference type="AlphaFoldDB" id="A0A699GX39"/>
<evidence type="ECO:0000313" key="1">
    <source>
        <dbReference type="EMBL" id="GEW68972.1"/>
    </source>
</evidence>
<accession>A0A699GX39</accession>
<dbReference type="EMBL" id="BKCJ010069394">
    <property type="protein sequence ID" value="GEW68972.1"/>
    <property type="molecule type" value="Genomic_DNA"/>
</dbReference>
<gene>
    <name evidence="1" type="ORF">Tci_240948</name>
</gene>
<sequence>VDATSLAMGHADGPSPLEDSNLNWRALAEISAARDTPNEPTTVAFFFLDGTYETGLNIRKMDLASLLMYLLGPQPYSIRSGDMIEVYIGGDGGLKVDKCGIHSAYRQDTKATVVGVVRSARLYDVIMIIIRERSLESRGSGGSAPGSRVQGAAALGRVQGAAALGRVQGALCPVPMNSTGQVPMDYTGLVPLNSMSPVPFELCVHSSFELLRAMFVMAKTLLSRWIKMFARSQAMRKPNANIFAVDAHNEMLLKQSIGEIMETESLERLNNPTSSRLLIHSLIGLLFSPHLDVTVFVL</sequence>
<keyword evidence="1" id="KW-0371">Homeobox</keyword>
<comment type="caution">
    <text evidence="1">The sequence shown here is derived from an EMBL/GenBank/DDBJ whole genome shotgun (WGS) entry which is preliminary data.</text>
</comment>
<proteinExistence type="predicted"/>
<reference evidence="1" key="1">
    <citation type="journal article" date="2019" name="Sci. Rep.">
        <title>Draft genome of Tanacetum cinerariifolium, the natural source of mosquito coil.</title>
        <authorList>
            <person name="Yamashiro T."/>
            <person name="Shiraishi A."/>
            <person name="Satake H."/>
            <person name="Nakayama K."/>
        </authorList>
    </citation>
    <scope>NUCLEOTIDE SEQUENCE</scope>
</reference>
<dbReference type="GO" id="GO:0003677">
    <property type="term" value="F:DNA binding"/>
    <property type="evidence" value="ECO:0007669"/>
    <property type="project" value="UniProtKB-KW"/>
</dbReference>
<protein>
    <submittedName>
        <fullName evidence="1">Homeobox protein luminidependens isoform X2</fullName>
    </submittedName>
</protein>
<organism evidence="1">
    <name type="scientific">Tanacetum cinerariifolium</name>
    <name type="common">Dalmatian daisy</name>
    <name type="synonym">Chrysanthemum cinerariifolium</name>
    <dbReference type="NCBI Taxonomy" id="118510"/>
    <lineage>
        <taxon>Eukaryota</taxon>
        <taxon>Viridiplantae</taxon>
        <taxon>Streptophyta</taxon>
        <taxon>Embryophyta</taxon>
        <taxon>Tracheophyta</taxon>
        <taxon>Spermatophyta</taxon>
        <taxon>Magnoliopsida</taxon>
        <taxon>eudicotyledons</taxon>
        <taxon>Gunneridae</taxon>
        <taxon>Pentapetalae</taxon>
        <taxon>asterids</taxon>
        <taxon>campanulids</taxon>
        <taxon>Asterales</taxon>
        <taxon>Asteraceae</taxon>
        <taxon>Asteroideae</taxon>
        <taxon>Anthemideae</taxon>
        <taxon>Anthemidinae</taxon>
        <taxon>Tanacetum</taxon>
    </lineage>
</organism>